<dbReference type="RefSeq" id="XP_009845167.1">
    <property type="nucleotide sequence ID" value="XM_009846865.1"/>
</dbReference>
<dbReference type="GO" id="GO:0008017">
    <property type="term" value="F:microtubule binding"/>
    <property type="evidence" value="ECO:0007669"/>
    <property type="project" value="TreeGrafter"/>
</dbReference>
<dbReference type="InterPro" id="IPR055442">
    <property type="entry name" value="Beta-prop_EML-like_2nd"/>
</dbReference>
<feature type="repeat" description="WD" evidence="5">
    <location>
        <begin position="1955"/>
        <end position="1985"/>
    </location>
</feature>
<evidence type="ECO:0000313" key="7">
    <source>
        <dbReference type="EMBL" id="ETV65372.1"/>
    </source>
</evidence>
<dbReference type="Pfam" id="PF23414">
    <property type="entry name" value="Beta-prop_EML_2"/>
    <property type="match status" value="3"/>
</dbReference>
<name>W4FCZ8_APHAT</name>
<dbReference type="Gene3D" id="1.10.238.10">
    <property type="entry name" value="EF-hand"/>
    <property type="match status" value="1"/>
</dbReference>
<evidence type="ECO:0000256" key="2">
    <source>
        <dbReference type="ARBA" id="ARBA00022574"/>
    </source>
</evidence>
<dbReference type="EMBL" id="KI913239">
    <property type="protein sequence ID" value="ETV65372.1"/>
    <property type="molecule type" value="Genomic_DNA"/>
</dbReference>
<keyword evidence="3" id="KW-0677">Repeat</keyword>
<evidence type="ECO:0000259" key="6">
    <source>
        <dbReference type="PROSITE" id="PS50222"/>
    </source>
</evidence>
<dbReference type="InterPro" id="IPR018247">
    <property type="entry name" value="EF_Hand_1_Ca_BS"/>
</dbReference>
<dbReference type="PROSITE" id="PS50222">
    <property type="entry name" value="EF_HAND_2"/>
    <property type="match status" value="2"/>
</dbReference>
<dbReference type="Pfam" id="PF00400">
    <property type="entry name" value="WD40"/>
    <property type="match status" value="1"/>
</dbReference>
<feature type="repeat" description="WD" evidence="5">
    <location>
        <begin position="1463"/>
        <end position="1504"/>
    </location>
</feature>
<gene>
    <name evidence="7" type="ORF">H257_17901</name>
</gene>
<dbReference type="InterPro" id="IPR011992">
    <property type="entry name" value="EF-hand-dom_pair"/>
</dbReference>
<feature type="repeat" description="WD" evidence="5">
    <location>
        <begin position="1371"/>
        <end position="1405"/>
    </location>
</feature>
<comment type="similarity">
    <text evidence="1">Belongs to the WD repeat EMAP family.</text>
</comment>
<keyword evidence="2 5" id="KW-0853">WD repeat</keyword>
<dbReference type="GeneID" id="20819897"/>
<dbReference type="InterPro" id="IPR005108">
    <property type="entry name" value="HELP"/>
</dbReference>
<dbReference type="InterPro" id="IPR036322">
    <property type="entry name" value="WD40_repeat_dom_sf"/>
</dbReference>
<dbReference type="SUPFAM" id="SSF47473">
    <property type="entry name" value="EF-hand"/>
    <property type="match status" value="1"/>
</dbReference>
<dbReference type="GO" id="GO:0005509">
    <property type="term" value="F:calcium ion binding"/>
    <property type="evidence" value="ECO:0007669"/>
    <property type="project" value="InterPro"/>
</dbReference>
<dbReference type="Pfam" id="PF23409">
    <property type="entry name" value="Beta-prop_EML"/>
    <property type="match status" value="3"/>
</dbReference>
<evidence type="ECO:0000256" key="3">
    <source>
        <dbReference type="ARBA" id="ARBA00022737"/>
    </source>
</evidence>
<accession>W4FCZ8</accession>
<dbReference type="Gene3D" id="2.130.10.10">
    <property type="entry name" value="YVTN repeat-like/Quinoprotein amine dehydrogenase"/>
    <property type="match status" value="7"/>
</dbReference>
<dbReference type="STRING" id="112090.W4FCZ8"/>
<dbReference type="SMART" id="SM00320">
    <property type="entry name" value="WD40"/>
    <property type="match status" value="25"/>
</dbReference>
<evidence type="ECO:0000256" key="5">
    <source>
        <dbReference type="PROSITE-ProRule" id="PRU00221"/>
    </source>
</evidence>
<feature type="domain" description="EF-hand" evidence="6">
    <location>
        <begin position="64"/>
        <end position="99"/>
    </location>
</feature>
<reference evidence="7" key="1">
    <citation type="submission" date="2013-12" db="EMBL/GenBank/DDBJ databases">
        <title>The Genome Sequence of Aphanomyces astaci APO3.</title>
        <authorList>
            <consortium name="The Broad Institute Genomics Platform"/>
            <person name="Russ C."/>
            <person name="Tyler B."/>
            <person name="van West P."/>
            <person name="Dieguez-Uribeondo J."/>
            <person name="Young S.K."/>
            <person name="Zeng Q."/>
            <person name="Gargeya S."/>
            <person name="Fitzgerald M."/>
            <person name="Abouelleil A."/>
            <person name="Alvarado L."/>
            <person name="Chapman S.B."/>
            <person name="Gainer-Dewar J."/>
            <person name="Goldberg J."/>
            <person name="Griggs A."/>
            <person name="Gujja S."/>
            <person name="Hansen M."/>
            <person name="Howarth C."/>
            <person name="Imamovic A."/>
            <person name="Ireland A."/>
            <person name="Larimer J."/>
            <person name="McCowan C."/>
            <person name="Murphy C."/>
            <person name="Pearson M."/>
            <person name="Poon T.W."/>
            <person name="Priest M."/>
            <person name="Roberts A."/>
            <person name="Saif S."/>
            <person name="Shea T."/>
            <person name="Sykes S."/>
            <person name="Wortman J."/>
            <person name="Nusbaum C."/>
            <person name="Birren B."/>
        </authorList>
    </citation>
    <scope>NUCLEOTIDE SEQUENCE [LARGE SCALE GENOMIC DNA]</scope>
    <source>
        <strain evidence="7">APO3</strain>
    </source>
</reference>
<dbReference type="InterPro" id="IPR011047">
    <property type="entry name" value="Quinoprotein_ADH-like_sf"/>
</dbReference>
<proteinExistence type="inferred from homology"/>
<dbReference type="InterPro" id="IPR019775">
    <property type="entry name" value="WD40_repeat_CS"/>
</dbReference>
<dbReference type="GO" id="GO:0005929">
    <property type="term" value="C:cilium"/>
    <property type="evidence" value="ECO:0007669"/>
    <property type="project" value="UniProtKB-ARBA"/>
</dbReference>
<dbReference type="InterPro" id="IPR002048">
    <property type="entry name" value="EF_hand_dom"/>
</dbReference>
<dbReference type="InterPro" id="IPR050630">
    <property type="entry name" value="WD_repeat_EMAP"/>
</dbReference>
<dbReference type="SUPFAM" id="SSF50978">
    <property type="entry name" value="WD40 repeat-like"/>
    <property type="match status" value="5"/>
</dbReference>
<keyword evidence="4" id="KW-0106">Calcium</keyword>
<protein>
    <recommendedName>
        <fullName evidence="6">EF-hand domain-containing protein</fullName>
    </recommendedName>
</protein>
<dbReference type="PROSITE" id="PS50082">
    <property type="entry name" value="WD_REPEATS_2"/>
    <property type="match status" value="3"/>
</dbReference>
<dbReference type="PANTHER" id="PTHR13720:SF33">
    <property type="entry name" value="HELP DOMAIN-CONTAINING PROTEIN"/>
    <property type="match status" value="1"/>
</dbReference>
<dbReference type="OrthoDB" id="47802at2759"/>
<dbReference type="InterPro" id="IPR001680">
    <property type="entry name" value="WD40_rpt"/>
</dbReference>
<dbReference type="SUPFAM" id="SSF50998">
    <property type="entry name" value="Quinoprotein alcohol dehydrogenase-like"/>
    <property type="match status" value="2"/>
</dbReference>
<dbReference type="InterPro" id="IPR055439">
    <property type="entry name" value="Beta-prop_EML_1st"/>
</dbReference>
<dbReference type="VEuPathDB" id="FungiDB:H257_17901"/>
<dbReference type="PANTHER" id="PTHR13720">
    <property type="entry name" value="WD-40 REPEAT PROTEIN"/>
    <property type="match status" value="1"/>
</dbReference>
<sequence>MGQLHGKATFANAALPFVNISEKDVNKCWESFNDVAEGFGINRVEMIDICSPLQDTFEIKAKAEMERITGLLFDAMDTDENGLVDALEFLGALALLSAMTIPQKITFVYNCYDFNESGEITIDELTLAMKSTLTGLCKLSIGRSCPTELVLEEIALFAFRKAGKHPDKCITLPEYIKYCETTPEVNTWVYFFDAPQDLSDEYDLADSDLDVEAHAPIYSRAQSANMDADIPNPLVHEYAATDEPAFTQPWQNTVANAAPTSVPENAIPLPSLTLDWIYGMNSAGRQTVNYVSTNEIAYPAASVVVLYDHVEHKQRYCQYHTDLVLSLAVHPNQSVVASGEQGTRPRICVWEVQSLRLLCTLRHLHSVGIGHLAWMPDQRTLLSIGNDAFHTVAIYQWPTSGLMGMPQLTHTARTSPYRVLALQPITSSLFVTCGQHHISFWYQDSIESSPGLVFHPKPGVLGKKAKMQTLLSIAPISDKLMLSGTVRGEIWLWEGRNVIKVLFAHAAAVNVLHVFSGGVVSGGKDGKIRLWSKRMEPGASFDIVALGSFVGRVRSAVTNGDATKLLIATGGAEIYELSTSDGCNLHYGPLVMGHCSRKLGGLAAHPTNHEMCSVGDDRSIRVWDLLHHRNLRVVNLDAPARSCMYSPDGKVIAVGLGTDVDSDTPHLNGAFTILNEPNLAVKYQGKDSKKFISNVKFSADGTTLAVCSENVVYLYNTDDWASKGKCRSKDPSVAFSHFDLSSTGEWLQIATTKGELVYYDTNSSVENTRLGALKDVTWATCTSIYGWPVLGAWPVKKNSFDVVALNRNRAGTVLVTGDQFGHIRVYKYPCLPSANLSHQYHGHSGRISHVEFTMDDQYVMTSGQDDRCLFQWRMEMEVHEPTPPEFEYHATSDDEMELQTPLERSPFEEASNVGEFAIESLVHERGSEQAEPVKPWVGSCIPPTTAAPEPDTTMPPEQLEMDWIYGYRSHDSRNNLKYTKQGKIVYPVAKVVVVFDAKGWSQKHFKQHQDEVLCLAVHPTLDVVASGEGGKYPAIHVWQVQALDVLSTLRGTHKRGVVELAFNPAGNLLASAGSDADNRIVLYDWELGVVLSSVKSGAHKLLGLVFHPTASTFLAVLCLAVHPTLDVVASGEGGKYPAIHVWQVQALDVLSTLRGTHKRGVVELAFNPAGNLLASAGSDADNRIVLYDWELGVVLSSVKSGAHKLLGLVFHPTASTFLALNTHTVLFYAQQGRNLVRKQAVMGKRGYLQPFLSVVFLHQDAIVGSTSGELYKFKGIELVTIVPAHTRNVAALVVINGTSLCSGGRDGLIKLWSGDLECLSEWNSVHEMPVRSLAWCNQSILVGTRGSAVLELSLSDGSVQWSVEMHWKGHVQALAIHPLKDKAITGGDDATLRLWDLHRHRCVLKFTLETASRAVAYSPEGAYVAVGLGGNPRKNRHKKDGTVLIYEEKVVDGAVQLEVLHETRDTKQPISVVAYSPDGVSLVVGSQDNSIYIYDVPNEYAKRATFTKHKSFITHFDITSDSQYLRSNCGGFELLFADLTTGSHVASASALKNQSWHTCHTIFNWFNQGAWPPSSSQTSITASAANSTGILVVGDSQGALKLVRFPCVRGGLPSKMYSGHVGPVQGLSFSQNGAFLISVGLYDHGIVQWKVSSSIPVDKDMANPAKLVEPDPDMETEGWFVPTPMAVAPFAGAKPYLSSLIPPSVVPDEPQSFPFNLTLEYAYGARLQDVRGSLGYSKSKRLISITGNMGISYDRKHHTQVFYSGHTAPIISLALTGDGLLVATGEEVFTSSNPSVRPRIHIWDPAACSPIAILAPFHSKAVVYLTFNDTSTRLVSIGKDPYQSMCIYYSPSKLWHDSRILATTRTTHLPVRFALTLPPMQSVYDVITGGADHVIFWRVDPPFCHATMGTFGAHGQIQMVTCGGALLDQSSVVTGTRTGHLYLWDAHTTTIEKSIPAHAGTINTIAVSVLGVVTGSADGHVKVWSRTLHPIWDCDMVQAKPACSNPIVRSVAWDVFESRFLVGTKGGEVYELSQERGDTNLVLESHSEHGLFGLATHPNQANIVATGGEDCALRVWNAHTHELIGKVIMDTPIKCISYSGDGKLLAVGLGSASQTTQLKDGAFCILDATTLEIVHEGRDSKQSLADIKFSPDGTLLAIGSHDNCIYLHSVMENYALKSKCTKATGHITHLDFSKDSRYLRANSDAFELIYLNTLDGAWISSPSLLRDVDWASLTCVLSWASQGVWGDSTDFVHAMAVAMSKKVLVCGNDKGDLNCHSFPALSKNMAYATVRGHGGPVHGVAVSCDDTTLFTIGSSDRTLFQWKFVDSA</sequence>
<dbReference type="Pfam" id="PF03451">
    <property type="entry name" value="HELP"/>
    <property type="match status" value="1"/>
</dbReference>
<dbReference type="PROSITE" id="PS00678">
    <property type="entry name" value="WD_REPEATS_1"/>
    <property type="match status" value="2"/>
</dbReference>
<dbReference type="InterPro" id="IPR015943">
    <property type="entry name" value="WD40/YVTN_repeat-like_dom_sf"/>
</dbReference>
<dbReference type="PROSITE" id="PS00018">
    <property type="entry name" value="EF_HAND_1"/>
    <property type="match status" value="2"/>
</dbReference>
<feature type="domain" description="EF-hand" evidence="6">
    <location>
        <begin position="100"/>
        <end position="135"/>
    </location>
</feature>
<evidence type="ECO:0000256" key="4">
    <source>
        <dbReference type="ARBA" id="ARBA00022837"/>
    </source>
</evidence>
<evidence type="ECO:0000256" key="1">
    <source>
        <dbReference type="ARBA" id="ARBA00006489"/>
    </source>
</evidence>
<organism evidence="7">
    <name type="scientific">Aphanomyces astaci</name>
    <name type="common">Crayfish plague agent</name>
    <dbReference type="NCBI Taxonomy" id="112090"/>
    <lineage>
        <taxon>Eukaryota</taxon>
        <taxon>Sar</taxon>
        <taxon>Stramenopiles</taxon>
        <taxon>Oomycota</taxon>
        <taxon>Saprolegniomycetes</taxon>
        <taxon>Saprolegniales</taxon>
        <taxon>Verrucalvaceae</taxon>
        <taxon>Aphanomyces</taxon>
    </lineage>
</organism>